<dbReference type="PATRIC" id="fig|1337887.3.peg.2399"/>
<name>U4VGN5_9HYPH</name>
<comment type="caution">
    <text evidence="2">The sequence shown here is derived from an EMBL/GenBank/DDBJ whole genome shotgun (WGS) entry which is preliminary data.</text>
</comment>
<feature type="region of interest" description="Disordered" evidence="1">
    <location>
        <begin position="1"/>
        <end position="73"/>
    </location>
</feature>
<evidence type="ECO:0000313" key="2">
    <source>
        <dbReference type="EMBL" id="ERM01931.1"/>
    </source>
</evidence>
<dbReference type="GO" id="GO:0004803">
    <property type="term" value="F:transposase activity"/>
    <property type="evidence" value="ECO:0007669"/>
    <property type="project" value="InterPro"/>
</dbReference>
<dbReference type="SUPFAM" id="SSF46689">
    <property type="entry name" value="Homeodomain-like"/>
    <property type="match status" value="1"/>
</dbReference>
<protein>
    <recommendedName>
        <fullName evidence="4">Transposase</fullName>
    </recommendedName>
</protein>
<organism evidence="2 3">
    <name type="scientific">Brucella intermedia 229E</name>
    <dbReference type="NCBI Taxonomy" id="1337887"/>
    <lineage>
        <taxon>Bacteria</taxon>
        <taxon>Pseudomonadati</taxon>
        <taxon>Pseudomonadota</taxon>
        <taxon>Alphaproteobacteria</taxon>
        <taxon>Hyphomicrobiales</taxon>
        <taxon>Brucellaceae</taxon>
        <taxon>Brucella/Ochrobactrum group</taxon>
        <taxon>Brucella</taxon>
    </lineage>
</organism>
<sequence length="219" mass="23326">MADETIAAVNETPVEVRTAEPVGITKKTRASRKKAEPRPAKAATAPAAKTTRAAAKSASVAAEPATRTVKKYTPAQRTSILASVEKATKSGKTTLKAALQQLEVSEQTYYNWKNAAGKTAPAAAKAKTTAGGASDDLKALIALEAENLKLRKELAAKLTRRKRRTAQTSRTGLRLIAIVVSAKAPSEQVTSYTPVTCSHFSERNPDPLLSLLRSHPTRP</sequence>
<evidence type="ECO:0008006" key="4">
    <source>
        <dbReference type="Google" id="ProtNLM"/>
    </source>
</evidence>
<dbReference type="AlphaFoldDB" id="U4VGN5"/>
<proteinExistence type="predicted"/>
<dbReference type="Pfam" id="PF01527">
    <property type="entry name" value="HTH_Tnp_1"/>
    <property type="match status" value="1"/>
</dbReference>
<accession>U4VGN5</accession>
<evidence type="ECO:0000313" key="3">
    <source>
        <dbReference type="Proteomes" id="UP000016842"/>
    </source>
</evidence>
<dbReference type="GO" id="GO:0003677">
    <property type="term" value="F:DNA binding"/>
    <property type="evidence" value="ECO:0007669"/>
    <property type="project" value="InterPro"/>
</dbReference>
<feature type="compositionally biased region" description="Low complexity" evidence="1">
    <location>
        <begin position="40"/>
        <end position="66"/>
    </location>
</feature>
<gene>
    <name evidence="2" type="ORF">Q644_02670</name>
</gene>
<dbReference type="InterPro" id="IPR002514">
    <property type="entry name" value="Transposase_8"/>
</dbReference>
<dbReference type="EMBL" id="ASXJ01000120">
    <property type="protein sequence ID" value="ERM01931.1"/>
    <property type="molecule type" value="Genomic_DNA"/>
</dbReference>
<dbReference type="InterPro" id="IPR009057">
    <property type="entry name" value="Homeodomain-like_sf"/>
</dbReference>
<reference evidence="2 3" key="1">
    <citation type="journal article" date="2014" name="FEMS Microbiol. Lett.">
        <title>Genome sequencing analysis reveals virulence-related gene content of Ochrobactrum intermedium strain 229E, a urease-positive strain isolated from the human gastric niche.</title>
        <authorList>
            <person name="Kulkarni G.J."/>
            <person name="Shetty S."/>
            <person name="Dharne M.S."/>
            <person name="Shouche Y.S."/>
        </authorList>
    </citation>
    <scope>NUCLEOTIDE SEQUENCE [LARGE SCALE GENOMIC DNA]</scope>
    <source>
        <strain evidence="2 3">229E</strain>
    </source>
</reference>
<dbReference type="Proteomes" id="UP000016842">
    <property type="component" value="Unassembled WGS sequence"/>
</dbReference>
<dbReference type="GO" id="GO:0006313">
    <property type="term" value="P:DNA transposition"/>
    <property type="evidence" value="ECO:0007669"/>
    <property type="project" value="InterPro"/>
</dbReference>
<evidence type="ECO:0000256" key="1">
    <source>
        <dbReference type="SAM" id="MobiDB-lite"/>
    </source>
</evidence>